<dbReference type="EMBL" id="CAJVPT010007731">
    <property type="protein sequence ID" value="CAG8544140.1"/>
    <property type="molecule type" value="Genomic_DNA"/>
</dbReference>
<gene>
    <name evidence="1" type="ORF">ACOLOM_LOCUS4585</name>
</gene>
<proteinExistence type="predicted"/>
<protein>
    <submittedName>
        <fullName evidence="1">7254_t:CDS:1</fullName>
    </submittedName>
</protein>
<reference evidence="1" key="1">
    <citation type="submission" date="2021-06" db="EMBL/GenBank/DDBJ databases">
        <authorList>
            <person name="Kallberg Y."/>
            <person name="Tangrot J."/>
            <person name="Rosling A."/>
        </authorList>
    </citation>
    <scope>NUCLEOTIDE SEQUENCE</scope>
    <source>
        <strain evidence="1">CL356</strain>
    </source>
</reference>
<organism evidence="1 2">
    <name type="scientific">Acaulospora colombiana</name>
    <dbReference type="NCBI Taxonomy" id="27376"/>
    <lineage>
        <taxon>Eukaryota</taxon>
        <taxon>Fungi</taxon>
        <taxon>Fungi incertae sedis</taxon>
        <taxon>Mucoromycota</taxon>
        <taxon>Glomeromycotina</taxon>
        <taxon>Glomeromycetes</taxon>
        <taxon>Diversisporales</taxon>
        <taxon>Acaulosporaceae</taxon>
        <taxon>Acaulospora</taxon>
    </lineage>
</organism>
<keyword evidence="2" id="KW-1185">Reference proteome</keyword>
<evidence type="ECO:0000313" key="2">
    <source>
        <dbReference type="Proteomes" id="UP000789525"/>
    </source>
</evidence>
<dbReference type="Proteomes" id="UP000789525">
    <property type="component" value="Unassembled WGS sequence"/>
</dbReference>
<sequence>LVKAIKDSHKFVNFREFTPLQYQLFAKLPREPIRYQPYSVARRRPVTTSVATNRSSLGTQRQTDKELKIMLTENESKICDLLNEVVAYLKRNKPELPSIELRIAGGWVRDKYLGHECNDLDVAINNMMGLEFCEKIGEYLRLKGLDVRNVHKIKLNPDKSKHLETAATIIFGQEIDFANLRSEEYAEESRIPKTMFGTPEQDAYRRDLTINSLFYNIHTRQIEDYTKKGISDLKEGLIRTPLPAFETFMEDPLRVLRCIRFASRFRFTIVEDILNAVKDERLKEAFSKKISRERIAIELDKMIKGPNPVMSIELIYDLGLYEAIFTPPSREIYEGTMGYPGDTVKIAKILEWLLSPTDKISVHRELLPRNPEDLRSLYLASVLIPYKDMLHERSKNIIVQYILKDNLKDAKLTNSLISTINPLMELARKNAEFPLDRKSLGIFIRTVTGPHWINSFIITMAYELLPEFENIKTESLYKVRQIIRKYNDLVDRIFDLGLQECFKDKHILNGSQIMELLNIKGGEHMKEIMDFVIEWQLENPGGSVEQCQEFIKSRYDEIKDSPNNKTNRKTSS</sequence>
<accession>A0ACA9LR72</accession>
<comment type="caution">
    <text evidence="1">The sequence shown here is derived from an EMBL/GenBank/DDBJ whole genome shotgun (WGS) entry which is preliminary data.</text>
</comment>
<name>A0ACA9LR72_9GLOM</name>
<evidence type="ECO:0000313" key="1">
    <source>
        <dbReference type="EMBL" id="CAG8544140.1"/>
    </source>
</evidence>
<feature type="non-terminal residue" evidence="1">
    <location>
        <position position="1"/>
    </location>
</feature>